<evidence type="ECO:0000313" key="7">
    <source>
        <dbReference type="Proteomes" id="UP000280292"/>
    </source>
</evidence>
<dbReference type="SUPFAM" id="SSF53850">
    <property type="entry name" value="Periplasmic binding protein-like II"/>
    <property type="match status" value="1"/>
</dbReference>
<dbReference type="PIRSF" id="PIRSF002741">
    <property type="entry name" value="MppA"/>
    <property type="match status" value="1"/>
</dbReference>
<dbReference type="GO" id="GO:0030288">
    <property type="term" value="C:outer membrane-bounded periplasmic space"/>
    <property type="evidence" value="ECO:0007669"/>
    <property type="project" value="TreeGrafter"/>
</dbReference>
<keyword evidence="1" id="KW-0732">Signal</keyword>
<dbReference type="GO" id="GO:1904680">
    <property type="term" value="F:peptide transmembrane transporter activity"/>
    <property type="evidence" value="ECO:0007669"/>
    <property type="project" value="TreeGrafter"/>
</dbReference>
<dbReference type="AlphaFoldDB" id="A0A3M2W6Q7"/>
<evidence type="ECO:0000256" key="4">
    <source>
        <dbReference type="SAM" id="MobiDB-lite"/>
    </source>
</evidence>
<dbReference type="GO" id="GO:0015031">
    <property type="term" value="P:protein transport"/>
    <property type="evidence" value="ECO:0007669"/>
    <property type="project" value="UniProtKB-KW"/>
</dbReference>
<feature type="region of interest" description="Disordered" evidence="4">
    <location>
        <begin position="639"/>
        <end position="658"/>
    </location>
</feature>
<dbReference type="Gene3D" id="3.10.105.10">
    <property type="entry name" value="Dipeptide-binding Protein, Domain 3"/>
    <property type="match status" value="1"/>
</dbReference>
<keyword evidence="3" id="KW-0813">Transport</keyword>
<dbReference type="GO" id="GO:0043190">
    <property type="term" value="C:ATP-binding cassette (ABC) transporter complex"/>
    <property type="evidence" value="ECO:0007669"/>
    <property type="project" value="InterPro"/>
</dbReference>
<evidence type="ECO:0000259" key="5">
    <source>
        <dbReference type="Pfam" id="PF00496"/>
    </source>
</evidence>
<protein>
    <submittedName>
        <fullName evidence="6">ABC transporter, periplasmic substrate-binding protein</fullName>
    </submittedName>
</protein>
<dbReference type="InterPro" id="IPR039424">
    <property type="entry name" value="SBP_5"/>
</dbReference>
<dbReference type="Proteomes" id="UP000280292">
    <property type="component" value="Unassembled WGS sequence"/>
</dbReference>
<evidence type="ECO:0000256" key="1">
    <source>
        <dbReference type="ARBA" id="ARBA00022729"/>
    </source>
</evidence>
<evidence type="ECO:0000313" key="6">
    <source>
        <dbReference type="EMBL" id="RML47201.1"/>
    </source>
</evidence>
<feature type="domain" description="Solute-binding protein family 5" evidence="5">
    <location>
        <begin position="144"/>
        <end position="548"/>
    </location>
</feature>
<dbReference type="PANTHER" id="PTHR30290">
    <property type="entry name" value="PERIPLASMIC BINDING COMPONENT OF ABC TRANSPORTER"/>
    <property type="match status" value="1"/>
</dbReference>
<dbReference type="GO" id="GO:0042884">
    <property type="term" value="P:microcin transport"/>
    <property type="evidence" value="ECO:0007669"/>
    <property type="project" value="TreeGrafter"/>
</dbReference>
<dbReference type="GO" id="GO:0015833">
    <property type="term" value="P:peptide transport"/>
    <property type="evidence" value="ECO:0007669"/>
    <property type="project" value="UniProtKB-KW"/>
</dbReference>
<dbReference type="FunFam" id="3.10.105.10:FF:000005">
    <property type="entry name" value="ABC transporter substrate-binding protein"/>
    <property type="match status" value="1"/>
</dbReference>
<dbReference type="InterPro" id="IPR000914">
    <property type="entry name" value="SBP_5_dom"/>
</dbReference>
<dbReference type="Gene3D" id="3.40.190.10">
    <property type="entry name" value="Periplasmic binding protein-like II"/>
    <property type="match status" value="1"/>
</dbReference>
<keyword evidence="2" id="KW-0571">Peptide transport</keyword>
<dbReference type="EMBL" id="RBNR01000029">
    <property type="protein sequence ID" value="RML47201.1"/>
    <property type="molecule type" value="Genomic_DNA"/>
</dbReference>
<name>A0A3M2W6Q7_PSESI</name>
<dbReference type="PANTHER" id="PTHR30290:SF64">
    <property type="entry name" value="ABC TRANSPORTER PERIPLASMIC BINDING PROTEIN"/>
    <property type="match status" value="1"/>
</dbReference>
<evidence type="ECO:0000256" key="2">
    <source>
        <dbReference type="ARBA" id="ARBA00022856"/>
    </source>
</evidence>
<dbReference type="InterPro" id="IPR030678">
    <property type="entry name" value="Peptide/Ni-bd"/>
</dbReference>
<evidence type="ECO:0000256" key="3">
    <source>
        <dbReference type="ARBA" id="ARBA00022927"/>
    </source>
</evidence>
<organism evidence="6 7">
    <name type="scientific">Pseudomonas syringae pv. ribicola</name>
    <dbReference type="NCBI Taxonomy" id="55398"/>
    <lineage>
        <taxon>Bacteria</taxon>
        <taxon>Pseudomonadati</taxon>
        <taxon>Pseudomonadota</taxon>
        <taxon>Gammaproteobacteria</taxon>
        <taxon>Pseudomonadales</taxon>
        <taxon>Pseudomonadaceae</taxon>
        <taxon>Pseudomonas</taxon>
    </lineage>
</organism>
<keyword evidence="3" id="KW-0653">Protein transport</keyword>
<dbReference type="Pfam" id="PF00496">
    <property type="entry name" value="SBP_bac_5"/>
    <property type="match status" value="1"/>
</dbReference>
<proteinExistence type="predicted"/>
<comment type="caution">
    <text evidence="6">The sequence shown here is derived from an EMBL/GenBank/DDBJ whole genome shotgun (WGS) entry which is preliminary data.</text>
</comment>
<gene>
    <name evidence="6" type="ORF">ALQ95_05454</name>
</gene>
<dbReference type="CDD" id="cd08497">
    <property type="entry name" value="MbnE-like"/>
    <property type="match status" value="1"/>
</dbReference>
<reference evidence="6 7" key="1">
    <citation type="submission" date="2018-08" db="EMBL/GenBank/DDBJ databases">
        <title>Recombination of ecologically and evolutionarily significant loci maintains genetic cohesion in the Pseudomonas syringae species complex.</title>
        <authorList>
            <person name="Dillon M."/>
            <person name="Thakur S."/>
            <person name="Almeida R.N.D."/>
            <person name="Weir B.S."/>
            <person name="Guttman D.S."/>
        </authorList>
    </citation>
    <scope>NUCLEOTIDE SEQUENCE [LARGE SCALE GENOMIC DNA]</scope>
    <source>
        <strain evidence="6 7">ICMP 3883</strain>
    </source>
</reference>
<sequence length="658" mass="73991">MVPEQSPACLSQPIRHGHYPALHPGAACVVAQDSGEAPMNPLHSLRAQAAGLLLASLAYTVQAAPQHGVTLYDEPPKYPVDFKHFDYVNPDAPKGGTFRQAGFGGFDSLNPFINKGVPADDIGLIYDTLARASLDEPFSEYGLVAGKIEKAPDNSWVRFYLRPEARFHDGHPIRAEDVEFSFKTLMEHGSPMYKGYYADVDQVIVEDPLRVLFTFKHKGSREMPLILGQLPVLPKHFWADRDFSKGNLEFPLGSGPYKVVDVKAGRSVRYERVKDYWGKDLPINKGFYNFDVLTTDYYRDNTVALEAGKAGQFDYWIETSAKNWATAYNTPAVKDGRLIKEELPNGNPTGMQGFVFNLRKPVFQDVRVREALTLLLDFEWTNKQLFNGAYSRTKSYFDNSEMASSGLPSAEELKILEPLRGKIPDRVFTEPFQLPVTDGSGMIRPQQRRAFQLLQEAGWKIVDDKMVDKQGNPVKLEFLIAQTEFERILLPYKRNLSDLGIELVLRRADVSQYINRLRSRDYDMIVSSFPQSSSPGNEQRVYFDSSSADNPGSRNVIGLKDPAVDTLVNGLINADSRASLITYTKALDRVLLWGFYVAPNWHIKTWRVAYWNHIDHPKAKAKALSDVGVMTWWAKPDVKPVTATPSATDQAKPANAEQ</sequence>
<accession>A0A3M2W6Q7</accession>